<dbReference type="Proteomes" id="UP000184267">
    <property type="component" value="Unassembled WGS sequence"/>
</dbReference>
<dbReference type="AlphaFoldDB" id="A0A1M2VUD1"/>
<feature type="domain" description="Transcription factor IIIC putative zinc-finger" evidence="1">
    <location>
        <begin position="370"/>
        <end position="467"/>
    </location>
</feature>
<dbReference type="GO" id="GO:0004402">
    <property type="term" value="F:histone acetyltransferase activity"/>
    <property type="evidence" value="ECO:0007669"/>
    <property type="project" value="InterPro"/>
</dbReference>
<proteinExistence type="predicted"/>
<dbReference type="InterPro" id="IPR044230">
    <property type="entry name" value="GTF3C4"/>
</dbReference>
<dbReference type="STRING" id="154538.A0A1M2VUD1"/>
<dbReference type="GO" id="GO:0006384">
    <property type="term" value="P:transcription initiation at RNA polymerase III promoter"/>
    <property type="evidence" value="ECO:0007669"/>
    <property type="project" value="InterPro"/>
</dbReference>
<organism evidence="2 3">
    <name type="scientific">Trametes pubescens</name>
    <name type="common">White-rot fungus</name>
    <dbReference type="NCBI Taxonomy" id="154538"/>
    <lineage>
        <taxon>Eukaryota</taxon>
        <taxon>Fungi</taxon>
        <taxon>Dikarya</taxon>
        <taxon>Basidiomycota</taxon>
        <taxon>Agaricomycotina</taxon>
        <taxon>Agaricomycetes</taxon>
        <taxon>Polyporales</taxon>
        <taxon>Polyporaceae</taxon>
        <taxon>Trametes</taxon>
    </lineage>
</organism>
<sequence length="471" mass="51258">MKWVNTRGGNPVLIVHKAGTLHLLSGESPLAGWSGCKTLTLRAQTRSVGSSALCPVSGICYDPNLDASVLSLSDGSFHVVHGISVEPTLDSSPESVSSDALSAVSRTIFLQTEQDKMSFQDVDQVNGMTTYDDHSTFMWIYEPSRPTDFSYKHDAKHISTLVVAQMWQENRDERIIEELAERIGRSPSGFGGAPIGRLRSLFLHLRNPQIIARLHKRILDTLSHTPCSEPTPDFVIPSYIGDWDANLSHDLVDSLAKHLFGWKSVQSVRIRYAVAAYCQSCSAAADVEPQFAEAAHQSVRDIRAHFLLVVLRHLSALRDVLNASDVYFARRTVLLATMPGTPSALAKEAGELLSQLLPTADTDPSRLGVEDSINELCPACHASIPLQDADNAVCPNGHVWARCCVTSLLLATPSVRTCVGCARKAFLHASAHDEAGSSVLPNSARGSRLLRDLLDASRRCPFCGNNFVALV</sequence>
<dbReference type="PANTHER" id="PTHR15496:SF2">
    <property type="entry name" value="GENERAL TRANSCRIPTION FACTOR 3C POLYPEPTIDE 4"/>
    <property type="match status" value="1"/>
</dbReference>
<dbReference type="GO" id="GO:0000127">
    <property type="term" value="C:transcription factor TFIIIC complex"/>
    <property type="evidence" value="ECO:0007669"/>
    <property type="project" value="InterPro"/>
</dbReference>
<evidence type="ECO:0000313" key="3">
    <source>
        <dbReference type="Proteomes" id="UP000184267"/>
    </source>
</evidence>
<dbReference type="OrthoDB" id="421374at2759"/>
<gene>
    <name evidence="2" type="ORF">TRAPUB_12265</name>
</gene>
<dbReference type="Pfam" id="PF12660">
    <property type="entry name" value="zf-TFIIIC"/>
    <property type="match status" value="1"/>
</dbReference>
<dbReference type="InterPro" id="IPR024764">
    <property type="entry name" value="TFIIIC_Znf"/>
</dbReference>
<keyword evidence="3" id="KW-1185">Reference proteome</keyword>
<accession>A0A1M2VUD1</accession>
<evidence type="ECO:0000259" key="1">
    <source>
        <dbReference type="Pfam" id="PF12660"/>
    </source>
</evidence>
<dbReference type="EMBL" id="MNAD01000670">
    <property type="protein sequence ID" value="OJT11221.1"/>
    <property type="molecule type" value="Genomic_DNA"/>
</dbReference>
<reference evidence="2 3" key="1">
    <citation type="submission" date="2016-10" db="EMBL/GenBank/DDBJ databases">
        <title>Genome sequence of the basidiomycete white-rot fungus Trametes pubescens.</title>
        <authorList>
            <person name="Makela M.R."/>
            <person name="Granchi Z."/>
            <person name="Peng M."/>
            <person name="De Vries R.P."/>
            <person name="Grigoriev I."/>
            <person name="Riley R."/>
            <person name="Hilden K."/>
        </authorList>
    </citation>
    <scope>NUCLEOTIDE SEQUENCE [LARGE SCALE GENOMIC DNA]</scope>
    <source>
        <strain evidence="2 3">FBCC735</strain>
    </source>
</reference>
<name>A0A1M2VUD1_TRAPU</name>
<evidence type="ECO:0000313" key="2">
    <source>
        <dbReference type="EMBL" id="OJT11221.1"/>
    </source>
</evidence>
<dbReference type="PANTHER" id="PTHR15496">
    <property type="entry name" value="GENERAL TRANSCRIPTION FACTOR 3C POLYPEPTIDE 4 FAMILY"/>
    <property type="match status" value="1"/>
</dbReference>
<protein>
    <recommendedName>
        <fullName evidence="1">Transcription factor IIIC putative zinc-finger domain-containing protein</fullName>
    </recommendedName>
</protein>
<comment type="caution">
    <text evidence="2">The sequence shown here is derived from an EMBL/GenBank/DDBJ whole genome shotgun (WGS) entry which is preliminary data.</text>
</comment>